<dbReference type="Gene3D" id="3.40.630.40">
    <property type="entry name" value="Zn-dependent exopeptidases"/>
    <property type="match status" value="1"/>
</dbReference>
<dbReference type="PANTHER" id="PTHR30404">
    <property type="entry name" value="N-ACETYLMURAMOYL-L-ALANINE AMIDASE"/>
    <property type="match status" value="1"/>
</dbReference>
<dbReference type="InterPro" id="IPR002508">
    <property type="entry name" value="MurNAc-LAA_cat"/>
</dbReference>
<accession>A0A9D2MMW6</accession>
<dbReference type="EMBL" id="DWXO01000074">
    <property type="protein sequence ID" value="HJB80829.1"/>
    <property type="molecule type" value="Genomic_DNA"/>
</dbReference>
<reference evidence="3" key="2">
    <citation type="submission" date="2021-04" db="EMBL/GenBank/DDBJ databases">
        <authorList>
            <person name="Gilroy R."/>
        </authorList>
    </citation>
    <scope>NUCLEOTIDE SEQUENCE</scope>
    <source>
        <strain evidence="3">CHK192-8294</strain>
    </source>
</reference>
<dbReference type="CDD" id="cd02696">
    <property type="entry name" value="MurNAc-LAA"/>
    <property type="match status" value="1"/>
</dbReference>
<dbReference type="SMART" id="SM00646">
    <property type="entry name" value="Ami_3"/>
    <property type="match status" value="1"/>
</dbReference>
<dbReference type="GO" id="GO:0008745">
    <property type="term" value="F:N-acetylmuramoyl-L-alanine amidase activity"/>
    <property type="evidence" value="ECO:0007669"/>
    <property type="project" value="InterPro"/>
</dbReference>
<dbReference type="GO" id="GO:0009253">
    <property type="term" value="P:peptidoglycan catabolic process"/>
    <property type="evidence" value="ECO:0007669"/>
    <property type="project" value="InterPro"/>
</dbReference>
<protein>
    <submittedName>
        <fullName evidence="3">N-acetylmuramoyl-L-alanine amidase</fullName>
    </submittedName>
</protein>
<dbReference type="Pfam" id="PF01520">
    <property type="entry name" value="Amidase_3"/>
    <property type="match status" value="1"/>
</dbReference>
<name>A0A9D2MMW6_9FIRM</name>
<reference evidence="3" key="1">
    <citation type="journal article" date="2021" name="PeerJ">
        <title>Extensive microbial diversity within the chicken gut microbiome revealed by metagenomics and culture.</title>
        <authorList>
            <person name="Gilroy R."/>
            <person name="Ravi A."/>
            <person name="Getino M."/>
            <person name="Pursley I."/>
            <person name="Horton D.L."/>
            <person name="Alikhan N.F."/>
            <person name="Baker D."/>
            <person name="Gharbi K."/>
            <person name="Hall N."/>
            <person name="Watson M."/>
            <person name="Adriaenssens E.M."/>
            <person name="Foster-Nyarko E."/>
            <person name="Jarju S."/>
            <person name="Secka A."/>
            <person name="Antonio M."/>
            <person name="Oren A."/>
            <person name="Chaudhuri R.R."/>
            <person name="La Ragione R."/>
            <person name="Hildebrand F."/>
            <person name="Pallen M.J."/>
        </authorList>
    </citation>
    <scope>NUCLEOTIDE SEQUENCE</scope>
    <source>
        <strain evidence="3">CHK192-8294</strain>
    </source>
</reference>
<evidence type="ECO:0000256" key="1">
    <source>
        <dbReference type="ARBA" id="ARBA00022801"/>
    </source>
</evidence>
<evidence type="ECO:0000259" key="2">
    <source>
        <dbReference type="SMART" id="SM00646"/>
    </source>
</evidence>
<feature type="domain" description="MurNAc-LAA" evidence="2">
    <location>
        <begin position="280"/>
        <end position="392"/>
    </location>
</feature>
<dbReference type="SUPFAM" id="SSF53187">
    <property type="entry name" value="Zn-dependent exopeptidases"/>
    <property type="match status" value="1"/>
</dbReference>
<evidence type="ECO:0000313" key="4">
    <source>
        <dbReference type="Proteomes" id="UP000823921"/>
    </source>
</evidence>
<evidence type="ECO:0000313" key="3">
    <source>
        <dbReference type="EMBL" id="HJB80829.1"/>
    </source>
</evidence>
<dbReference type="GO" id="GO:0030288">
    <property type="term" value="C:outer membrane-bounded periplasmic space"/>
    <property type="evidence" value="ECO:0007669"/>
    <property type="project" value="TreeGrafter"/>
</dbReference>
<keyword evidence="1" id="KW-0378">Hydrolase</keyword>
<dbReference type="PANTHER" id="PTHR30404:SF0">
    <property type="entry name" value="N-ACETYLMURAMOYL-L-ALANINE AMIDASE AMIC"/>
    <property type="match status" value="1"/>
</dbReference>
<dbReference type="InterPro" id="IPR050695">
    <property type="entry name" value="N-acetylmuramoyl_amidase_3"/>
</dbReference>
<gene>
    <name evidence="3" type="ORF">H9712_07570</name>
</gene>
<organism evidence="3 4">
    <name type="scientific">Candidatus Flavonifractor intestinigallinarum</name>
    <dbReference type="NCBI Taxonomy" id="2838586"/>
    <lineage>
        <taxon>Bacteria</taxon>
        <taxon>Bacillati</taxon>
        <taxon>Bacillota</taxon>
        <taxon>Clostridia</taxon>
        <taxon>Eubacteriales</taxon>
        <taxon>Oscillospiraceae</taxon>
        <taxon>Flavonifractor</taxon>
    </lineage>
</organism>
<comment type="caution">
    <text evidence="3">The sequence shown here is derived from an EMBL/GenBank/DDBJ whole genome shotgun (WGS) entry which is preliminary data.</text>
</comment>
<proteinExistence type="predicted"/>
<dbReference type="AlphaFoldDB" id="A0A9D2MMW6"/>
<dbReference type="Proteomes" id="UP000823921">
    <property type="component" value="Unassembled WGS sequence"/>
</dbReference>
<sequence length="457" mass="49074">MRAIVDIPMNSVESIELFVNLFRYTLDQVATQAQAKRPDCKVYVVTGGMWNADGSACPLLKADGKWISPQPWSSYGYAWDTGPDITLTLDRDARDNFWSTTCLIGPNGPVEKPSYDKAGQGGKRGRAGMGMRPGYLRLYASQDGTADARTPEALRDDMAADGCTSFVMGDGGGSAQCWFDGQTIKGDGRKCHNYIIVYAKKEPAETPPEKEDKPVSKPIVCLDPGHGPGCVNGSLDGSYKECEFTWDLYTRLRPLLEEQGITVVSTREVESDYPGLSARASVSNRAGADLFVSLHSNAAGSSARGFVAFTSAPPETAARNKLAAAIIGRIRAAGVVIWGSGLAHELYTVLASTTAPAVLLEYGFHTNDQDLALLRDAAYRDKLAQATCAGICDYLGLEVKEPDGESGQPNEPDSWAKEAWSKAAAAGVFDGTRPRDALTRQEAAVVLNRLGLLEKGD</sequence>